<comment type="caution">
    <text evidence="2">The sequence shown here is derived from an EMBL/GenBank/DDBJ whole genome shotgun (WGS) entry which is preliminary data.</text>
</comment>
<proteinExistence type="predicted"/>
<protein>
    <submittedName>
        <fullName evidence="2">PDZ domain-containing protein</fullName>
    </submittedName>
</protein>
<dbReference type="GO" id="GO:0030288">
    <property type="term" value="C:outer membrane-bounded periplasmic space"/>
    <property type="evidence" value="ECO:0007669"/>
    <property type="project" value="TreeGrafter"/>
</dbReference>
<dbReference type="GO" id="GO:0004175">
    <property type="term" value="F:endopeptidase activity"/>
    <property type="evidence" value="ECO:0007669"/>
    <property type="project" value="TreeGrafter"/>
</dbReference>
<dbReference type="Gene3D" id="2.30.42.10">
    <property type="match status" value="1"/>
</dbReference>
<dbReference type="GO" id="GO:0006508">
    <property type="term" value="P:proteolysis"/>
    <property type="evidence" value="ECO:0007669"/>
    <property type="project" value="InterPro"/>
</dbReference>
<dbReference type="GO" id="GO:0007165">
    <property type="term" value="P:signal transduction"/>
    <property type="evidence" value="ECO:0007669"/>
    <property type="project" value="TreeGrafter"/>
</dbReference>
<dbReference type="GO" id="GO:0008236">
    <property type="term" value="F:serine-type peptidase activity"/>
    <property type="evidence" value="ECO:0007669"/>
    <property type="project" value="InterPro"/>
</dbReference>
<dbReference type="PANTHER" id="PTHR32060">
    <property type="entry name" value="TAIL-SPECIFIC PROTEASE"/>
    <property type="match status" value="1"/>
</dbReference>
<sequence>MWRIAGPASLPFRMFHGGSRKTRGDLVDLLTRFPPPRICCANLLDGHPAQAGNMTFLFRVQRHGHRCFRLGRPMSAFPLLRWLLKVAIIAGFSFGAVAPLNEGRAQESRASARQDRSLSDSSTRAVLRVAFANILERQIEPASPADLALWSLRGLAALDTAFAIQAVNGRLHLSHRDELLAARPLAELTQASLLQRGSGAAADLVAAIVTEYYGAAWAASAAVRSAGSERLLQAGFDEVFNHLDPYSRYVTATEAQQLRQRRIGQSALGFRIATGSRNAVLVVAVSPEGPAQRAGMREGDIVLAINGQAVAATRIAEAAELLEGPPGTTLQLTLRRGGRRILLTLVRDGRSGSALQAELRDGLLWLRLGMFSSHTATEVAEALDEALTASPRLAGVILDLRGNRGGLLQQAMSVADAFLSGGTIAQSQGRHPAAQRIWQAVGGDLAQGRPVVALVDGRTASAAEIVAAALSDRGRAVVVGSSTLGKGLIQVVVPLPNDAEILISWARLLAPHGWPVQGLGVLPALCTSLGQEAMQRDLQSITQGVFPRGPLLGRMRSLRAPVPASEVSALRGTCPPAEGRTLDQVAARFILEHPAAYQNMLAR</sequence>
<dbReference type="InterPro" id="IPR005151">
    <property type="entry name" value="Tail-specific_protease"/>
</dbReference>
<dbReference type="SUPFAM" id="SSF50156">
    <property type="entry name" value="PDZ domain-like"/>
    <property type="match status" value="1"/>
</dbReference>
<accession>A0A5B2TM09</accession>
<dbReference type="Proteomes" id="UP000322110">
    <property type="component" value="Unassembled WGS sequence"/>
</dbReference>
<evidence type="ECO:0000259" key="1">
    <source>
        <dbReference type="PROSITE" id="PS50106"/>
    </source>
</evidence>
<dbReference type="SMART" id="SM00228">
    <property type="entry name" value="PDZ"/>
    <property type="match status" value="1"/>
</dbReference>
<dbReference type="InterPro" id="IPR029045">
    <property type="entry name" value="ClpP/crotonase-like_dom_sf"/>
</dbReference>
<dbReference type="SMART" id="SM00245">
    <property type="entry name" value="TSPc"/>
    <property type="match status" value="1"/>
</dbReference>
<dbReference type="Gene3D" id="3.90.226.10">
    <property type="entry name" value="2-enoyl-CoA Hydratase, Chain A, domain 1"/>
    <property type="match status" value="1"/>
</dbReference>
<dbReference type="InterPro" id="IPR036034">
    <property type="entry name" value="PDZ_sf"/>
</dbReference>
<name>A0A5B2TM09_9PROT</name>
<dbReference type="SUPFAM" id="SSF52096">
    <property type="entry name" value="ClpP/crotonase"/>
    <property type="match status" value="1"/>
</dbReference>
<dbReference type="Pfam" id="PF17820">
    <property type="entry name" value="PDZ_6"/>
    <property type="match status" value="1"/>
</dbReference>
<dbReference type="PROSITE" id="PS50106">
    <property type="entry name" value="PDZ"/>
    <property type="match status" value="1"/>
</dbReference>
<dbReference type="CDD" id="cd06782">
    <property type="entry name" value="cpPDZ_CPP-like"/>
    <property type="match status" value="1"/>
</dbReference>
<keyword evidence="3" id="KW-1185">Reference proteome</keyword>
<feature type="domain" description="PDZ" evidence="1">
    <location>
        <begin position="255"/>
        <end position="337"/>
    </location>
</feature>
<gene>
    <name evidence="2" type="ORF">F0Q34_05685</name>
</gene>
<dbReference type="InterPro" id="IPR001478">
    <property type="entry name" value="PDZ"/>
</dbReference>
<dbReference type="InterPro" id="IPR041489">
    <property type="entry name" value="PDZ_6"/>
</dbReference>
<dbReference type="PANTHER" id="PTHR32060:SF30">
    <property type="entry name" value="CARBOXY-TERMINAL PROCESSING PROTEASE CTPA"/>
    <property type="match status" value="1"/>
</dbReference>
<dbReference type="Pfam" id="PF03572">
    <property type="entry name" value="Peptidase_S41"/>
    <property type="match status" value="1"/>
</dbReference>
<reference evidence="2 3" key="1">
    <citation type="journal article" date="2015" name="Int. J. Syst. Evol. Microbiol.">
        <title>Roseomonas oryzae sp. nov., isolated from paddy rhizosphere soil.</title>
        <authorList>
            <person name="Ramaprasad E.V."/>
            <person name="Sasikala Ch."/>
            <person name="Ramana Ch.V."/>
        </authorList>
    </citation>
    <scope>NUCLEOTIDE SEQUENCE [LARGE SCALE GENOMIC DNA]</scope>
    <source>
        <strain evidence="2 3">KCTC 42542</strain>
    </source>
</reference>
<organism evidence="2 3">
    <name type="scientific">Teichococcus oryzae</name>
    <dbReference type="NCBI Taxonomy" id="1608942"/>
    <lineage>
        <taxon>Bacteria</taxon>
        <taxon>Pseudomonadati</taxon>
        <taxon>Pseudomonadota</taxon>
        <taxon>Alphaproteobacteria</taxon>
        <taxon>Acetobacterales</taxon>
        <taxon>Roseomonadaceae</taxon>
        <taxon>Roseomonas</taxon>
    </lineage>
</organism>
<evidence type="ECO:0000313" key="2">
    <source>
        <dbReference type="EMBL" id="KAA2215153.1"/>
    </source>
</evidence>
<dbReference type="EMBL" id="VUKA01000001">
    <property type="protein sequence ID" value="KAA2215153.1"/>
    <property type="molecule type" value="Genomic_DNA"/>
</dbReference>
<dbReference type="AlphaFoldDB" id="A0A5B2TM09"/>
<evidence type="ECO:0000313" key="3">
    <source>
        <dbReference type="Proteomes" id="UP000322110"/>
    </source>
</evidence>
<dbReference type="Gene3D" id="3.30.750.44">
    <property type="match status" value="1"/>
</dbReference>